<feature type="transmembrane region" description="Helical" evidence="1">
    <location>
        <begin position="365"/>
        <end position="387"/>
    </location>
</feature>
<gene>
    <name evidence="2" type="ORF">SAMN04488522_104763</name>
</gene>
<evidence type="ECO:0000256" key="1">
    <source>
        <dbReference type="SAM" id="Phobius"/>
    </source>
</evidence>
<protein>
    <submittedName>
        <fullName evidence="2">Uncharacterized iron-regulated membrane protein</fullName>
    </submittedName>
</protein>
<keyword evidence="1" id="KW-0472">Membrane</keyword>
<dbReference type="Proteomes" id="UP000184287">
    <property type="component" value="Unassembled WGS sequence"/>
</dbReference>
<feature type="transmembrane region" description="Helical" evidence="1">
    <location>
        <begin position="209"/>
        <end position="229"/>
    </location>
</feature>
<dbReference type="OrthoDB" id="111691at2"/>
<dbReference type="EMBL" id="FQUQ01000004">
    <property type="protein sequence ID" value="SHG18125.1"/>
    <property type="molecule type" value="Genomic_DNA"/>
</dbReference>
<dbReference type="Pfam" id="PF03929">
    <property type="entry name" value="PepSY_TM"/>
    <property type="match status" value="1"/>
</dbReference>
<sequence length="416" mass="47331">MTSNTTSPKKKKHPRSLFYRISAWLHLWLGLVTGIIMVIVCVTGCLYVFIDEIKSFVNPEFNIARQDKPVLTPSQLSDAAAKIFPDKKVSYATYQQGKVVTVGLGEGRRGNISLYLNPYTGALVKKEVKEKGQTDFFSFVLSGHRFLWLPYKIGRPIVNYSTLIFVITLITGIVLWWPKKWTKSTRERSFQIKWGASFKRVNYDFHNVLGFYSLFIVLAIGLTGMVYGIEWYSKGLYWVTSAGQTLPDYKDVKSDSLQANKFYTSRTAMDLAWKKVITQVPEAQGFYYGYPDTADAKSAINIYIYPTAGRYYDNMSFSFDRHTLKEFPAHPVYDVKFSEASFPTKLRKMNYDIHVGSILGLPGKFLAFFASLIGASLPITGFIIWWGKRKKKPKNTKVAKAKPIVKKTAVVEESIT</sequence>
<keyword evidence="3" id="KW-1185">Reference proteome</keyword>
<name>A0A1M5HQB4_9SPHI</name>
<evidence type="ECO:0000313" key="3">
    <source>
        <dbReference type="Proteomes" id="UP000184287"/>
    </source>
</evidence>
<proteinExistence type="predicted"/>
<dbReference type="AlphaFoldDB" id="A0A1M5HQB4"/>
<dbReference type="InterPro" id="IPR005625">
    <property type="entry name" value="PepSY-ass_TM"/>
</dbReference>
<feature type="transmembrane region" description="Helical" evidence="1">
    <location>
        <begin position="157"/>
        <end position="178"/>
    </location>
</feature>
<keyword evidence="1" id="KW-0812">Transmembrane</keyword>
<reference evidence="3" key="1">
    <citation type="submission" date="2016-11" db="EMBL/GenBank/DDBJ databases">
        <authorList>
            <person name="Varghese N."/>
            <person name="Submissions S."/>
        </authorList>
    </citation>
    <scope>NUCLEOTIDE SEQUENCE [LARGE SCALE GENOMIC DNA]</scope>
    <source>
        <strain evidence="3">DSM 16990</strain>
    </source>
</reference>
<dbReference type="RefSeq" id="WP_073233536.1">
    <property type="nucleotide sequence ID" value="NZ_FQUQ01000004.1"/>
</dbReference>
<accession>A0A1M5HQB4</accession>
<dbReference type="STRING" id="288992.SAMN04488522_104763"/>
<dbReference type="PANTHER" id="PTHR34219:SF3">
    <property type="entry name" value="BLL7967 PROTEIN"/>
    <property type="match status" value="1"/>
</dbReference>
<feature type="transmembrane region" description="Helical" evidence="1">
    <location>
        <begin position="21"/>
        <end position="50"/>
    </location>
</feature>
<organism evidence="2 3">
    <name type="scientific">Pedobacter caeni</name>
    <dbReference type="NCBI Taxonomy" id="288992"/>
    <lineage>
        <taxon>Bacteria</taxon>
        <taxon>Pseudomonadati</taxon>
        <taxon>Bacteroidota</taxon>
        <taxon>Sphingobacteriia</taxon>
        <taxon>Sphingobacteriales</taxon>
        <taxon>Sphingobacteriaceae</taxon>
        <taxon>Pedobacter</taxon>
    </lineage>
</organism>
<evidence type="ECO:0000313" key="2">
    <source>
        <dbReference type="EMBL" id="SHG18125.1"/>
    </source>
</evidence>
<dbReference type="PANTHER" id="PTHR34219">
    <property type="entry name" value="IRON-REGULATED INNER MEMBRANE PROTEIN-RELATED"/>
    <property type="match status" value="1"/>
</dbReference>
<keyword evidence="1" id="KW-1133">Transmembrane helix</keyword>